<dbReference type="Gramene" id="A07p25450.2_BraZ1">
    <property type="protein sequence ID" value="A07p25450.2_BraZ1.CDS.1"/>
    <property type="gene ID" value="A07g25450.2_BraZ1"/>
</dbReference>
<organism evidence="1 2">
    <name type="scientific">Brassica campestris</name>
    <name type="common">Field mustard</name>
    <dbReference type="NCBI Taxonomy" id="3711"/>
    <lineage>
        <taxon>Eukaryota</taxon>
        <taxon>Viridiplantae</taxon>
        <taxon>Streptophyta</taxon>
        <taxon>Embryophyta</taxon>
        <taxon>Tracheophyta</taxon>
        <taxon>Spermatophyta</taxon>
        <taxon>Magnoliopsida</taxon>
        <taxon>eudicotyledons</taxon>
        <taxon>Gunneridae</taxon>
        <taxon>Pentapetalae</taxon>
        <taxon>rosids</taxon>
        <taxon>malvids</taxon>
        <taxon>Brassicales</taxon>
        <taxon>Brassicaceae</taxon>
        <taxon>Brassiceae</taxon>
        <taxon>Brassica</taxon>
    </lineage>
</organism>
<dbReference type="AlphaFoldDB" id="A0A8D9HSG4"/>
<proteinExistence type="predicted"/>
<gene>
    <name evidence="1" type="ORF">BRAPAZ1V2_A07P25450.2</name>
</gene>
<evidence type="ECO:0000313" key="1">
    <source>
        <dbReference type="EMBL" id="CAG7902901.1"/>
    </source>
</evidence>
<accession>A0A8D9HSG4</accession>
<dbReference type="Proteomes" id="UP000694005">
    <property type="component" value="Chromosome A07"/>
</dbReference>
<sequence length="109" mass="11993">MNDISVVDIDVILQNGMETTTPSAPVHPQVNANLLISNSGTDTRVAQNLSNNLDKESSLVHSQQPNVTTFQDNTLVLSDHIRRYILGDFITFHFSLSKSETCYSISLSA</sequence>
<evidence type="ECO:0000313" key="2">
    <source>
        <dbReference type="Proteomes" id="UP000694005"/>
    </source>
</evidence>
<name>A0A8D9HSG4_BRACM</name>
<dbReference type="EMBL" id="LS974623">
    <property type="protein sequence ID" value="CAG7902901.1"/>
    <property type="molecule type" value="Genomic_DNA"/>
</dbReference>
<reference evidence="1 2" key="1">
    <citation type="submission" date="2021-07" db="EMBL/GenBank/DDBJ databases">
        <authorList>
            <consortium name="Genoscope - CEA"/>
            <person name="William W."/>
        </authorList>
    </citation>
    <scope>NUCLEOTIDE SEQUENCE [LARGE SCALE GENOMIC DNA]</scope>
</reference>
<protein>
    <submittedName>
        <fullName evidence="1">Uncharacterized protein</fullName>
    </submittedName>
</protein>